<name>A0ABU6JCM8_9BURK</name>
<organism evidence="1 2">
    <name type="scientific">Noviherbaspirillum album</name>
    <dbReference type="NCBI Taxonomy" id="3080276"/>
    <lineage>
        <taxon>Bacteria</taxon>
        <taxon>Pseudomonadati</taxon>
        <taxon>Pseudomonadota</taxon>
        <taxon>Betaproteobacteria</taxon>
        <taxon>Burkholderiales</taxon>
        <taxon>Oxalobacteraceae</taxon>
        <taxon>Noviherbaspirillum</taxon>
    </lineage>
</organism>
<keyword evidence="2" id="KW-1185">Reference proteome</keyword>
<sequence>MAALLSKPGEWLGAWVAAESTAMFAGLAEGKIFKKLACSVRLATNKISIFAGYRSRRTHGFVVLRQQNAEL</sequence>
<evidence type="ECO:0000313" key="1">
    <source>
        <dbReference type="EMBL" id="MEC4721404.1"/>
    </source>
</evidence>
<accession>A0ABU6JCM8</accession>
<proteinExistence type="predicted"/>
<reference evidence="1 2" key="1">
    <citation type="submission" date="2023-10" db="EMBL/GenBank/DDBJ databases">
        <title>Noviherbaspirillum sp. CPCC 100848 genome assembly.</title>
        <authorList>
            <person name="Li X.Y."/>
            <person name="Fang X.M."/>
        </authorList>
    </citation>
    <scope>NUCLEOTIDE SEQUENCE [LARGE SCALE GENOMIC DNA]</scope>
    <source>
        <strain evidence="1 2">CPCC 100848</strain>
    </source>
</reference>
<gene>
    <name evidence="1" type="ORF">RY831_19745</name>
</gene>
<dbReference type="EMBL" id="JAWIIV010000018">
    <property type="protein sequence ID" value="MEC4721404.1"/>
    <property type="molecule type" value="Genomic_DNA"/>
</dbReference>
<protein>
    <recommendedName>
        <fullName evidence="3">Transposase</fullName>
    </recommendedName>
</protein>
<evidence type="ECO:0000313" key="2">
    <source>
        <dbReference type="Proteomes" id="UP001352263"/>
    </source>
</evidence>
<comment type="caution">
    <text evidence="1">The sequence shown here is derived from an EMBL/GenBank/DDBJ whole genome shotgun (WGS) entry which is preliminary data.</text>
</comment>
<dbReference type="Proteomes" id="UP001352263">
    <property type="component" value="Unassembled WGS sequence"/>
</dbReference>
<evidence type="ECO:0008006" key="3">
    <source>
        <dbReference type="Google" id="ProtNLM"/>
    </source>
</evidence>